<protein>
    <submittedName>
        <fullName evidence="2">DUF3846 domain-containing protein</fullName>
    </submittedName>
</protein>
<evidence type="ECO:0000259" key="1">
    <source>
        <dbReference type="Pfam" id="PF12957"/>
    </source>
</evidence>
<feature type="domain" description="DUF3846" evidence="1">
    <location>
        <begin position="6"/>
        <end position="109"/>
    </location>
</feature>
<sequence length="278" mass="31814">MITVIVIPVDRRNPIHLAQIDEHALDAFRRLVDGDLEVAHLNRPPATLYMNAEGKLLDMPVNGRATALAWTHNSAFRGRDVIAGPAFIVGRPDRRGDDTSAPQDLVDLLFHTRRYRVEVQTAHDRQWSSNARTFEDWLDAYVYGVDLAQRWTAVTEVRVVPVLDEALRESWYRIGIGYRQIAGATDPRFTRDSFTGCYSVEELENWIGHAQWVIGTAFYYRDLCFIQQTKSGDEWLTIRHGIAFESLSLMPHIEDGTFASLVHRLLAASKEQCQRLEY</sequence>
<reference evidence="2 3" key="1">
    <citation type="submission" date="2019-06" db="EMBL/GenBank/DDBJ databases">
        <title>Amycolatopsis alkalitolerans sp. nov., isolated from Gastrodia elata Blume.</title>
        <authorList>
            <person name="Narsing Rao M.P."/>
            <person name="Li W.J."/>
        </authorList>
    </citation>
    <scope>NUCLEOTIDE SEQUENCE [LARGE SCALE GENOMIC DNA]</scope>
    <source>
        <strain evidence="2 3">SYSUP0005</strain>
    </source>
</reference>
<accession>A0A5C4LZB3</accession>
<evidence type="ECO:0000313" key="3">
    <source>
        <dbReference type="Proteomes" id="UP000305546"/>
    </source>
</evidence>
<gene>
    <name evidence="2" type="ORF">FG385_20330</name>
</gene>
<dbReference type="AlphaFoldDB" id="A0A5C4LZB3"/>
<keyword evidence="3" id="KW-1185">Reference proteome</keyword>
<dbReference type="Proteomes" id="UP000305546">
    <property type="component" value="Unassembled WGS sequence"/>
</dbReference>
<dbReference type="InterPro" id="IPR024559">
    <property type="entry name" value="DUF3846"/>
</dbReference>
<comment type="caution">
    <text evidence="2">The sequence shown here is derived from an EMBL/GenBank/DDBJ whole genome shotgun (WGS) entry which is preliminary data.</text>
</comment>
<name>A0A5C4LZB3_9PSEU</name>
<evidence type="ECO:0000313" key="2">
    <source>
        <dbReference type="EMBL" id="TNC23714.1"/>
    </source>
</evidence>
<proteinExistence type="predicted"/>
<organism evidence="2 3">
    <name type="scientific">Amycolatopsis alkalitolerans</name>
    <dbReference type="NCBI Taxonomy" id="2547244"/>
    <lineage>
        <taxon>Bacteria</taxon>
        <taxon>Bacillati</taxon>
        <taxon>Actinomycetota</taxon>
        <taxon>Actinomycetes</taxon>
        <taxon>Pseudonocardiales</taxon>
        <taxon>Pseudonocardiaceae</taxon>
        <taxon>Amycolatopsis</taxon>
    </lineage>
</organism>
<dbReference type="OrthoDB" id="2088281at2"/>
<dbReference type="Pfam" id="PF12957">
    <property type="entry name" value="DUF3846"/>
    <property type="match status" value="1"/>
</dbReference>
<dbReference type="EMBL" id="VDFW01000018">
    <property type="protein sequence ID" value="TNC23714.1"/>
    <property type="molecule type" value="Genomic_DNA"/>
</dbReference>